<protein>
    <submittedName>
        <fullName evidence="1">Uncharacterized protein</fullName>
    </submittedName>
</protein>
<dbReference type="EMBL" id="FNRA01000005">
    <property type="protein sequence ID" value="SEA75899.1"/>
    <property type="molecule type" value="Genomic_DNA"/>
</dbReference>
<accession>A0A1H4DTS1</accession>
<dbReference type="Pfam" id="PF22028">
    <property type="entry name" value="DUF6934"/>
    <property type="match status" value="1"/>
</dbReference>
<gene>
    <name evidence="1" type="ORF">SAMN05443550_10594</name>
</gene>
<dbReference type="Proteomes" id="UP000198850">
    <property type="component" value="Unassembled WGS sequence"/>
</dbReference>
<sequence length="189" mass="22166">MENRFKIMSLKININFKDTYTPIYIEEDLSGMSFNSPQKNGSSCELLAMINPYPGSELPGVYNIGFGPPDGKGRFIDYVDLKHTDSNKVFLTVLLFGITFLQRNPELTHGLDGSTDTRAALYHLMYKYNKTYLTEFFDAIGVDWYIRVFRNNTYDADSHGNFIARPRPEPFNYKRDRHDLYRYYMFRLK</sequence>
<organism evidence="1 2">
    <name type="scientific">Pedobacter hartonius</name>
    <dbReference type="NCBI Taxonomy" id="425514"/>
    <lineage>
        <taxon>Bacteria</taxon>
        <taxon>Pseudomonadati</taxon>
        <taxon>Bacteroidota</taxon>
        <taxon>Sphingobacteriia</taxon>
        <taxon>Sphingobacteriales</taxon>
        <taxon>Sphingobacteriaceae</taxon>
        <taxon>Pedobacter</taxon>
    </lineage>
</organism>
<proteinExistence type="predicted"/>
<dbReference type="AlphaFoldDB" id="A0A1H4DTS1"/>
<dbReference type="InterPro" id="IPR053865">
    <property type="entry name" value="DUF6934"/>
</dbReference>
<evidence type="ECO:0000313" key="1">
    <source>
        <dbReference type="EMBL" id="SEA75899.1"/>
    </source>
</evidence>
<name>A0A1H4DTS1_9SPHI</name>
<dbReference type="STRING" id="425514.SAMN05443550_10594"/>
<keyword evidence="2" id="KW-1185">Reference proteome</keyword>
<reference evidence="1 2" key="1">
    <citation type="submission" date="2016-10" db="EMBL/GenBank/DDBJ databases">
        <authorList>
            <person name="de Groot N.N."/>
        </authorList>
    </citation>
    <scope>NUCLEOTIDE SEQUENCE [LARGE SCALE GENOMIC DNA]</scope>
    <source>
        <strain evidence="1 2">DSM 19033</strain>
    </source>
</reference>
<evidence type="ECO:0000313" key="2">
    <source>
        <dbReference type="Proteomes" id="UP000198850"/>
    </source>
</evidence>